<feature type="transmembrane region" description="Helical" evidence="7">
    <location>
        <begin position="441"/>
        <end position="463"/>
    </location>
</feature>
<evidence type="ECO:0000256" key="1">
    <source>
        <dbReference type="ARBA" id="ARBA00004651"/>
    </source>
</evidence>
<feature type="transmembrane region" description="Helical" evidence="7">
    <location>
        <begin position="315"/>
        <end position="337"/>
    </location>
</feature>
<evidence type="ECO:0000256" key="5">
    <source>
        <dbReference type="ARBA" id="ARBA00023136"/>
    </source>
</evidence>
<dbReference type="GO" id="GO:0005886">
    <property type="term" value="C:plasma membrane"/>
    <property type="evidence" value="ECO:0007669"/>
    <property type="project" value="UniProtKB-SubCell"/>
</dbReference>
<sequence length="888" mass="89980">MRSLSAWWAGALEHQAHRDARAPGRTWDLRLLPAALAAWAAGMLGTRLPLAQAALGAAACVVVLALLGAVLRVVLRAVADVVARGPAAGQPPSPRPPGHGAGRAGAAGGARADGRRNGPPRGSASWSALALAALAAAAVLLSAAADRPATGALGTVLTDGGTLTVTARVLDPPRPWSAPGPDAPAAGEDRTGVVLELALEEIVHEGHRERVETPATVFADGPAWAGLAPGARLTAVLRADGGQEAGTPVLRAAAPPGVLPAPERTAREDVRARFVVAAAGLGPDAAGLLPGMTFGERSGLDPELEQAMKDTGLTHLTAVSGSNCALVTALAGHAVLALGAGRRTCLLAGLGALGAFVALVGPDPSVLRAAVMGALGAAGLLTGRTALSLTTLAGAVVALLVVRPALAAEYGFVLSVLATAGIVVSARPLARLLGTRVPEVLGIAVAVPAAAQAWCAPVVVLLQPAVPVYSLPANVLAGPLVPLVTVCGLAGLLLLGLPGAPAALAEAALVPLTAGAAGTRLVAGTARLFAGAPAALAPWPDGPAGALLMAVPSAAFVLGVHVLDLRRRRPRPVSGTLRDGPAPPAPTEEDRRRAARRRRRRRAAVAVLALLLLAGPVLRAVLDARRGPPDWQALVCDVGQGDAVLLRTGPGRAVLVDTGPEPRALERCLQRGRVERLDLVVLTHAHADHTGGLPGALHRADVAELWYSTAAPGPPEQVHAAAPGTPVHRPAAGETRTLGDLRLTVLAPQGPAPRRRGPASSSEENDASLALRAELTGQDGTTVSWLLAGDLEEDGARALLRTAGPLADVDVLKLSHHGARNGGTDIIDAASPRLAVVSVGRDNDYGHPHPQILSHLARAGVPLLRTDEHGGVFLLREGDRLRAVPADR</sequence>
<feature type="region of interest" description="Disordered" evidence="6">
    <location>
        <begin position="571"/>
        <end position="597"/>
    </location>
</feature>
<dbReference type="EMBL" id="BMEQ01000011">
    <property type="protein sequence ID" value="GGG59185.1"/>
    <property type="molecule type" value="Genomic_DNA"/>
</dbReference>
<dbReference type="Proteomes" id="UP000638848">
    <property type="component" value="Unassembled WGS sequence"/>
</dbReference>
<dbReference type="InterPro" id="IPR004477">
    <property type="entry name" value="ComEC_N"/>
</dbReference>
<reference evidence="9" key="2">
    <citation type="submission" date="2020-09" db="EMBL/GenBank/DDBJ databases">
        <authorList>
            <person name="Sun Q."/>
            <person name="Zhou Y."/>
        </authorList>
    </citation>
    <scope>NUCLEOTIDE SEQUENCE</scope>
    <source>
        <strain evidence="9">CGMCC 1.12187</strain>
    </source>
</reference>
<feature type="transmembrane region" description="Helical" evidence="7">
    <location>
        <begin position="412"/>
        <end position="429"/>
    </location>
</feature>
<keyword evidence="2" id="KW-1003">Cell membrane</keyword>
<dbReference type="InterPro" id="IPR035681">
    <property type="entry name" value="ComA-like_MBL"/>
</dbReference>
<keyword evidence="3 7" id="KW-0812">Transmembrane</keyword>
<reference evidence="9" key="1">
    <citation type="journal article" date="2014" name="Int. J. Syst. Evol. Microbiol.">
        <title>Complete genome sequence of Corynebacterium casei LMG S-19264T (=DSM 44701T), isolated from a smear-ripened cheese.</title>
        <authorList>
            <consortium name="US DOE Joint Genome Institute (JGI-PGF)"/>
            <person name="Walter F."/>
            <person name="Albersmeier A."/>
            <person name="Kalinowski J."/>
            <person name="Ruckert C."/>
        </authorList>
    </citation>
    <scope>NUCLEOTIDE SEQUENCE</scope>
    <source>
        <strain evidence="9">CGMCC 1.12187</strain>
    </source>
</reference>
<dbReference type="SUPFAM" id="SSF56281">
    <property type="entry name" value="Metallo-hydrolase/oxidoreductase"/>
    <property type="match status" value="1"/>
</dbReference>
<proteinExistence type="predicted"/>
<dbReference type="Pfam" id="PF03772">
    <property type="entry name" value="Competence"/>
    <property type="match status" value="1"/>
</dbReference>
<dbReference type="PANTHER" id="PTHR30619">
    <property type="entry name" value="DNA INTERNALIZATION/COMPETENCE PROTEIN COMEC/REC2"/>
    <property type="match status" value="1"/>
</dbReference>
<protein>
    <recommendedName>
        <fullName evidence="8">Metallo-beta-lactamase domain-containing protein</fullName>
    </recommendedName>
</protein>
<dbReference type="Gene3D" id="3.60.15.10">
    <property type="entry name" value="Ribonuclease Z/Hydroxyacylglutathione hydrolase-like"/>
    <property type="match status" value="1"/>
</dbReference>
<feature type="transmembrane region" description="Helical" evidence="7">
    <location>
        <begin position="344"/>
        <end position="360"/>
    </location>
</feature>
<dbReference type="AlphaFoldDB" id="A0A917LW69"/>
<feature type="transmembrane region" description="Helical" evidence="7">
    <location>
        <begin position="475"/>
        <end position="497"/>
    </location>
</feature>
<feature type="region of interest" description="Disordered" evidence="6">
    <location>
        <begin position="169"/>
        <end position="188"/>
    </location>
</feature>
<organism evidence="9 10">
    <name type="scientific">Kocuria dechangensis</name>
    <dbReference type="NCBI Taxonomy" id="1176249"/>
    <lineage>
        <taxon>Bacteria</taxon>
        <taxon>Bacillati</taxon>
        <taxon>Actinomycetota</taxon>
        <taxon>Actinomycetes</taxon>
        <taxon>Micrococcales</taxon>
        <taxon>Micrococcaceae</taxon>
        <taxon>Kocuria</taxon>
    </lineage>
</organism>
<dbReference type="InterPro" id="IPR052159">
    <property type="entry name" value="Competence_DNA_uptake"/>
</dbReference>
<gene>
    <name evidence="9" type="ORF">GCM10011374_22610</name>
</gene>
<dbReference type="RefSeq" id="WP_188537281.1">
    <property type="nucleotide sequence ID" value="NZ_BMEQ01000011.1"/>
</dbReference>
<dbReference type="Pfam" id="PF00753">
    <property type="entry name" value="Lactamase_B"/>
    <property type="match status" value="1"/>
</dbReference>
<keyword evidence="5 7" id="KW-0472">Membrane</keyword>
<feature type="region of interest" description="Disordered" evidence="6">
    <location>
        <begin position="85"/>
        <end position="121"/>
    </location>
</feature>
<dbReference type="CDD" id="cd07731">
    <property type="entry name" value="ComA-like_MBL-fold"/>
    <property type="match status" value="1"/>
</dbReference>
<keyword evidence="4 7" id="KW-1133">Transmembrane helix</keyword>
<comment type="caution">
    <text evidence="9">The sequence shown here is derived from an EMBL/GenBank/DDBJ whole genome shotgun (WGS) entry which is preliminary data.</text>
</comment>
<comment type="subcellular location">
    <subcellularLocation>
        <location evidence="1">Cell membrane</location>
        <topology evidence="1">Multi-pass membrane protein</topology>
    </subcellularLocation>
</comment>
<feature type="transmembrane region" description="Helical" evidence="7">
    <location>
        <begin position="389"/>
        <end position="406"/>
    </location>
</feature>
<evidence type="ECO:0000313" key="9">
    <source>
        <dbReference type="EMBL" id="GGG59185.1"/>
    </source>
</evidence>
<feature type="transmembrane region" description="Helical" evidence="7">
    <location>
        <begin position="603"/>
        <end position="622"/>
    </location>
</feature>
<feature type="domain" description="Metallo-beta-lactamase" evidence="8">
    <location>
        <begin position="640"/>
        <end position="841"/>
    </location>
</feature>
<evidence type="ECO:0000313" key="10">
    <source>
        <dbReference type="Proteomes" id="UP000638848"/>
    </source>
</evidence>
<evidence type="ECO:0000256" key="3">
    <source>
        <dbReference type="ARBA" id="ARBA00022692"/>
    </source>
</evidence>
<feature type="transmembrane region" description="Helical" evidence="7">
    <location>
        <begin position="274"/>
        <end position="295"/>
    </location>
</feature>
<evidence type="ECO:0000256" key="6">
    <source>
        <dbReference type="SAM" id="MobiDB-lite"/>
    </source>
</evidence>
<feature type="region of interest" description="Disordered" evidence="6">
    <location>
        <begin position="714"/>
        <end position="766"/>
    </location>
</feature>
<keyword evidence="10" id="KW-1185">Reference proteome</keyword>
<dbReference type="InterPro" id="IPR001279">
    <property type="entry name" value="Metallo-B-lactamas"/>
</dbReference>
<evidence type="ECO:0000259" key="8">
    <source>
        <dbReference type="SMART" id="SM00849"/>
    </source>
</evidence>
<name>A0A917LW69_9MICC</name>
<dbReference type="InterPro" id="IPR036866">
    <property type="entry name" value="RibonucZ/Hydroxyglut_hydro"/>
</dbReference>
<dbReference type="NCBIfam" id="TIGR00360">
    <property type="entry name" value="ComEC_N-term"/>
    <property type="match status" value="1"/>
</dbReference>
<feature type="transmembrane region" description="Helical" evidence="7">
    <location>
        <begin position="53"/>
        <end position="75"/>
    </location>
</feature>
<feature type="compositionally biased region" description="Pro residues" evidence="6">
    <location>
        <begin position="172"/>
        <end position="182"/>
    </location>
</feature>
<feature type="compositionally biased region" description="Gly residues" evidence="6">
    <location>
        <begin position="99"/>
        <end position="108"/>
    </location>
</feature>
<dbReference type="SMART" id="SM00849">
    <property type="entry name" value="Lactamase_B"/>
    <property type="match status" value="1"/>
</dbReference>
<dbReference type="PANTHER" id="PTHR30619:SF1">
    <property type="entry name" value="RECOMBINATION PROTEIN 2"/>
    <property type="match status" value="1"/>
</dbReference>
<evidence type="ECO:0000256" key="7">
    <source>
        <dbReference type="SAM" id="Phobius"/>
    </source>
</evidence>
<accession>A0A917LW69</accession>
<evidence type="ECO:0000256" key="2">
    <source>
        <dbReference type="ARBA" id="ARBA00022475"/>
    </source>
</evidence>
<evidence type="ECO:0000256" key="4">
    <source>
        <dbReference type="ARBA" id="ARBA00022989"/>
    </source>
</evidence>
<feature type="transmembrane region" description="Helical" evidence="7">
    <location>
        <begin position="542"/>
        <end position="563"/>
    </location>
</feature>